<keyword evidence="4" id="KW-1133">Transmembrane helix</keyword>
<feature type="compositionally biased region" description="Pro residues" evidence="6">
    <location>
        <begin position="329"/>
        <end position="349"/>
    </location>
</feature>
<proteinExistence type="predicted"/>
<feature type="domain" description="VWFA" evidence="7">
    <location>
        <begin position="129"/>
        <end position="308"/>
    </location>
</feature>
<keyword evidence="9" id="KW-1185">Reference proteome</keyword>
<keyword evidence="3" id="KW-0732">Signal</keyword>
<sequence length="1660" mass="181711">MVVFTSMPVKSDRQFMEGKFKAFEADVHSAPEPRTEVEYQPIGEVERKEVNESSVSEVSSNPLPAEPKHAQVVSIEHVSNIDPSQTSMPASVSVHLPEVPTISGRPPGSEEEPVSPLALEPAGCHKMMDLGILMDSSRYVSPSLWEQEKSIVVTLMEKLDITPLGTHSSVITFSSEVEFPIPFNGYKDKVDLKRKVAELPYNYRDGLSRIDLGLTAVMGQMFVPRDGVRNLNKVPRALLVLTNGRTDGSQSAKIFQAVDDLKDAQIKVMFVKLGNLRNQDFSAIARSNSLVFSENDIEGLSEALLDTCAEICSNEKSTKPVTLAASVPPTAPTPPPWPAPQPPPAPYPAPIPQPPSQCLFPECKFPLVCVQASIYATCVPPPAPSASTNNSCSTHGPCLTTVIKTATDTTTLVSTSTQTETSTAVATITNTERTTNTALTTQTHTQTDVVTATSTLTTTNTQVATSTYHTTETSTAVLTSHQPVTSTKTLTTTSTRIVNTTDTHTMTTTDVIRTTATTTNIVTSTANKTNTHTLTTTKTDTVTSTGITTSALLTTATTTNTVNTTHLATKTLTKTLTTVATQTSTSTYNATNVITATTTSTATATSTAVLTATSTAKTTETMTATSTAVLTQTLTNTHNQTLTQTKTLTATSTSVVTTCSANCTKIEPTPSRSTNTPTVSSSMRPEPEAPGCAVNYTKLGCFKDDRKKPRPLPELLFTDRDSRSEVFSGKTIDWNNWDTYMIDLVCRCAKAAKAKKYNYFSLQYFGECWSGPEAGETYNRAGSSDKCVTKGFKKCDPSNKQECVGDKNINFVYGIDVTVPVTTPTQTPSTTPPVTSVTVSTSTQPPSPTSPVKPEPTPSHPATPVVSSSVTPNPATPGCTVNYTKLGCFKDDRKKPRPLPELLFTDRDSRSKVFSGKTIDWNNWDKYMIDLVCRCAKAAKVKKYNYFSLQHFGECWSGPEAGETYNRAGSSDKCVTKGFEKCDPNDKQECVGDKKINFVYGIDVTGTVITPTKPATPTPPEEPLCDQALDIGVVIDSSDSITLEDYNLCLNFVADLAKRFKVSEQETHFGAIVFSTTPQLQFSFADKEFYKLKRLRKKIRSFPYLAEGTRTDLALTLADLELFSEQGGDRLYKPDVLIVITDGRTHPVLSKPYPEVLQPLQAKNVSVIAVGVGKDADSKELTAIAMNDKSHVLKVDQYKDLVKILDVLLKESCNRAKPLTAIKTPPLSPTMAANLRKCNIEYQKLGCFVDKERKTSALALPEKMLNEIVNWDQWNVWLPDFVCRCANLVYEKNYHVFGIHFFGECWSGVKAGDTYNMYGAAEQCLDTNQQQCGAQSVGDCSGDQNSSFVYRIVISQGAQVEPSPVPETAIKRDGLKENCLVDFTKRGCFKDLQSRRPLPQLMLTDLDMNNAKFSGFSVDWGSWNSYLEDVVCRCAQISRSKGFDYFGLANFGECWSGKDAGKTYEKESSSPFCITKEFAECNTEDESVCSGNKTTAFIYSVKENMNTKKGKDCFTQFQNVGCYADKKISPRPIPELIFTDMDIKSPKYSGKKAQLGKLHTYIDDVLCRCAERAQELGYEYFGVQNHGECFSGDNVEQSYYKDGSSKQCITRDFQQCPEIKPGSKESQRGCIGVQGSNYVYHVGNLTKEGKIDAEKVHLGN</sequence>
<keyword evidence="2" id="KW-0812">Transmembrane</keyword>
<evidence type="ECO:0000259" key="7">
    <source>
        <dbReference type="PROSITE" id="PS50234"/>
    </source>
</evidence>
<dbReference type="SUPFAM" id="SSF53300">
    <property type="entry name" value="vWA-like"/>
    <property type="match status" value="2"/>
</dbReference>
<dbReference type="SMART" id="SM00327">
    <property type="entry name" value="VWA"/>
    <property type="match status" value="2"/>
</dbReference>
<reference evidence="9" key="1">
    <citation type="journal article" date="2017" name="bioRxiv">
        <title>Comparative analysis of the genomes of Stylophora pistillata and Acropora digitifera provides evidence for extensive differences between species of corals.</title>
        <authorList>
            <person name="Voolstra C.R."/>
            <person name="Li Y."/>
            <person name="Liew Y.J."/>
            <person name="Baumgarten S."/>
            <person name="Zoccola D."/>
            <person name="Flot J.-F."/>
            <person name="Tambutte S."/>
            <person name="Allemand D."/>
            <person name="Aranda M."/>
        </authorList>
    </citation>
    <scope>NUCLEOTIDE SEQUENCE [LARGE SCALE GENOMIC DNA]</scope>
</reference>
<feature type="compositionally biased region" description="Pro residues" evidence="6">
    <location>
        <begin position="845"/>
        <end position="861"/>
    </location>
</feature>
<feature type="region of interest" description="Disordered" evidence="6">
    <location>
        <begin position="822"/>
        <end position="871"/>
    </location>
</feature>
<accession>A0A2B4RZC4</accession>
<evidence type="ECO:0000256" key="1">
    <source>
        <dbReference type="ARBA" id="ARBA00004167"/>
    </source>
</evidence>
<feature type="compositionally biased region" description="Polar residues" evidence="6">
    <location>
        <begin position="670"/>
        <end position="683"/>
    </location>
</feature>
<dbReference type="CDD" id="cd01450">
    <property type="entry name" value="vWFA_subfamily_ECM"/>
    <property type="match status" value="2"/>
</dbReference>
<name>A0A2B4RZC4_STYPI</name>
<keyword evidence="5" id="KW-0472">Membrane</keyword>
<evidence type="ECO:0000256" key="3">
    <source>
        <dbReference type="ARBA" id="ARBA00022729"/>
    </source>
</evidence>
<dbReference type="InterPro" id="IPR036465">
    <property type="entry name" value="vWFA_dom_sf"/>
</dbReference>
<dbReference type="PANTHER" id="PTHR16059:SF25">
    <property type="entry name" value="LYSOZYME"/>
    <property type="match status" value="1"/>
</dbReference>
<feature type="compositionally biased region" description="Low complexity" evidence="6">
    <location>
        <begin position="822"/>
        <end position="844"/>
    </location>
</feature>
<dbReference type="OrthoDB" id="5974012at2759"/>
<gene>
    <name evidence="8" type="primary">Col12a1</name>
    <name evidence="8" type="ORF">AWC38_SpisGene13359</name>
</gene>
<dbReference type="EMBL" id="LSMT01000250">
    <property type="protein sequence ID" value="PFX22133.1"/>
    <property type="molecule type" value="Genomic_DNA"/>
</dbReference>
<evidence type="ECO:0000256" key="5">
    <source>
        <dbReference type="ARBA" id="ARBA00023136"/>
    </source>
</evidence>
<protein>
    <submittedName>
        <fullName evidence="8">Collagen alpha-1(XII) chain</fullName>
    </submittedName>
</protein>
<dbReference type="GO" id="GO:0005581">
    <property type="term" value="C:collagen trimer"/>
    <property type="evidence" value="ECO:0007669"/>
    <property type="project" value="UniProtKB-KW"/>
</dbReference>
<dbReference type="InterPro" id="IPR002035">
    <property type="entry name" value="VWF_A"/>
</dbReference>
<evidence type="ECO:0000313" key="9">
    <source>
        <dbReference type="Proteomes" id="UP000225706"/>
    </source>
</evidence>
<evidence type="ECO:0000256" key="4">
    <source>
        <dbReference type="ARBA" id="ARBA00022989"/>
    </source>
</evidence>
<dbReference type="Proteomes" id="UP000225706">
    <property type="component" value="Unassembled WGS sequence"/>
</dbReference>
<comment type="caution">
    <text evidence="8">The sequence shown here is derived from an EMBL/GenBank/DDBJ whole genome shotgun (WGS) entry which is preliminary data.</text>
</comment>
<dbReference type="Gene3D" id="3.40.50.410">
    <property type="entry name" value="von Willebrand factor, type A domain"/>
    <property type="match status" value="2"/>
</dbReference>
<evidence type="ECO:0000256" key="6">
    <source>
        <dbReference type="SAM" id="MobiDB-lite"/>
    </source>
</evidence>
<keyword evidence="8" id="KW-0176">Collagen</keyword>
<comment type="subcellular location">
    <subcellularLocation>
        <location evidence="1">Membrane</location>
        <topology evidence="1">Single-pass membrane protein</topology>
    </subcellularLocation>
</comment>
<organism evidence="8 9">
    <name type="scientific">Stylophora pistillata</name>
    <name type="common">Smooth cauliflower coral</name>
    <dbReference type="NCBI Taxonomy" id="50429"/>
    <lineage>
        <taxon>Eukaryota</taxon>
        <taxon>Metazoa</taxon>
        <taxon>Cnidaria</taxon>
        <taxon>Anthozoa</taxon>
        <taxon>Hexacorallia</taxon>
        <taxon>Scleractinia</taxon>
        <taxon>Astrocoeniina</taxon>
        <taxon>Pocilloporidae</taxon>
        <taxon>Stylophora</taxon>
    </lineage>
</organism>
<evidence type="ECO:0000313" key="8">
    <source>
        <dbReference type="EMBL" id="PFX22133.1"/>
    </source>
</evidence>
<feature type="domain" description="VWFA" evidence="7">
    <location>
        <begin position="1030"/>
        <end position="1208"/>
    </location>
</feature>
<feature type="region of interest" description="Disordered" evidence="6">
    <location>
        <begin position="42"/>
        <end position="65"/>
    </location>
</feature>
<feature type="region of interest" description="Disordered" evidence="6">
    <location>
        <begin position="668"/>
        <end position="688"/>
    </location>
</feature>
<dbReference type="GO" id="GO:0016020">
    <property type="term" value="C:membrane"/>
    <property type="evidence" value="ECO:0007669"/>
    <property type="project" value="UniProtKB-SubCell"/>
</dbReference>
<evidence type="ECO:0000256" key="2">
    <source>
        <dbReference type="ARBA" id="ARBA00022692"/>
    </source>
</evidence>
<feature type="region of interest" description="Disordered" evidence="6">
    <location>
        <begin position="323"/>
        <end position="349"/>
    </location>
</feature>
<dbReference type="PROSITE" id="PS50234">
    <property type="entry name" value="VWFA"/>
    <property type="match status" value="2"/>
</dbReference>
<dbReference type="Pfam" id="PF00092">
    <property type="entry name" value="VWA"/>
    <property type="match status" value="2"/>
</dbReference>
<dbReference type="PANTHER" id="PTHR16059">
    <property type="entry name" value="ANTHRAX TOXIN RECEPTOR"/>
    <property type="match status" value="1"/>
</dbReference>
<dbReference type="PRINTS" id="PR00453">
    <property type="entry name" value="VWFADOMAIN"/>
</dbReference>